<evidence type="ECO:0000313" key="3">
    <source>
        <dbReference type="Proteomes" id="UP000237438"/>
    </source>
</evidence>
<feature type="compositionally biased region" description="Basic and acidic residues" evidence="1">
    <location>
        <begin position="7"/>
        <end position="18"/>
    </location>
</feature>
<feature type="region of interest" description="Disordered" evidence="1">
    <location>
        <begin position="1"/>
        <end position="21"/>
    </location>
</feature>
<dbReference type="SMART" id="SM00248">
    <property type="entry name" value="ANK"/>
    <property type="match status" value="2"/>
</dbReference>
<evidence type="ECO:0000313" key="2">
    <source>
        <dbReference type="EMBL" id="POS84471.1"/>
    </source>
</evidence>
<protein>
    <submittedName>
        <fullName evidence="2">Uncharacterized protein</fullName>
    </submittedName>
</protein>
<dbReference type="InterPro" id="IPR036770">
    <property type="entry name" value="Ankyrin_rpt-contain_sf"/>
</dbReference>
<organism evidence="2 3">
    <name type="scientific">Erysiphe pulchra</name>
    <dbReference type="NCBI Taxonomy" id="225359"/>
    <lineage>
        <taxon>Eukaryota</taxon>
        <taxon>Fungi</taxon>
        <taxon>Dikarya</taxon>
        <taxon>Ascomycota</taxon>
        <taxon>Pezizomycotina</taxon>
        <taxon>Leotiomycetes</taxon>
        <taxon>Erysiphales</taxon>
        <taxon>Erysiphaceae</taxon>
        <taxon>Erysiphe</taxon>
    </lineage>
</organism>
<feature type="region of interest" description="Disordered" evidence="1">
    <location>
        <begin position="177"/>
        <end position="196"/>
    </location>
</feature>
<dbReference type="Gene3D" id="1.25.40.20">
    <property type="entry name" value="Ankyrin repeat-containing domain"/>
    <property type="match status" value="1"/>
</dbReference>
<name>A0A2S4PR20_9PEZI</name>
<dbReference type="InterPro" id="IPR002110">
    <property type="entry name" value="Ankyrin_rpt"/>
</dbReference>
<dbReference type="Proteomes" id="UP000237438">
    <property type="component" value="Unassembled WGS sequence"/>
</dbReference>
<reference evidence="2 3" key="1">
    <citation type="submission" date="2017-10" db="EMBL/GenBank/DDBJ databases">
        <title>Development of genomic resources for the powdery mildew, Erysiphe pulchra.</title>
        <authorList>
            <person name="Wadl P.A."/>
            <person name="Mack B.M."/>
            <person name="Moore G."/>
            <person name="Beltz S.B."/>
        </authorList>
    </citation>
    <scope>NUCLEOTIDE SEQUENCE [LARGE SCALE GENOMIC DNA]</scope>
    <source>
        <strain evidence="2">Cflorida</strain>
    </source>
</reference>
<dbReference type="STRING" id="225359.A0A2S4PR20"/>
<gene>
    <name evidence="2" type="ORF">EPUL_001846</name>
</gene>
<proteinExistence type="predicted"/>
<sequence>MVEDGSQPERDQEQEGASKGEQLIAAARGNNTDLLKEIIASFSDAQELADVLNNTKTPMGNYIYHEAALNGNYEIIDTLLDQEGFECDPINRVEGDTPLHSAIRYFNSLPLDDPEIQTYARDLILMMIDCGSDPRITNKANLTPYHLTDPKNTALRSVIQEAMDLEQNKGDYILEEINADDAEQSGPGSASESDDN</sequence>
<dbReference type="EMBL" id="PEDP01000997">
    <property type="protein sequence ID" value="POS84471.1"/>
    <property type="molecule type" value="Genomic_DNA"/>
</dbReference>
<keyword evidence="3" id="KW-1185">Reference proteome</keyword>
<comment type="caution">
    <text evidence="2">The sequence shown here is derived from an EMBL/GenBank/DDBJ whole genome shotgun (WGS) entry which is preliminary data.</text>
</comment>
<dbReference type="AlphaFoldDB" id="A0A2S4PR20"/>
<dbReference type="SUPFAM" id="SSF48403">
    <property type="entry name" value="Ankyrin repeat"/>
    <property type="match status" value="1"/>
</dbReference>
<dbReference type="OrthoDB" id="9995210at2759"/>
<dbReference type="Pfam" id="PF12796">
    <property type="entry name" value="Ank_2"/>
    <property type="match status" value="1"/>
</dbReference>
<accession>A0A2S4PR20</accession>
<evidence type="ECO:0000256" key="1">
    <source>
        <dbReference type="SAM" id="MobiDB-lite"/>
    </source>
</evidence>
<feature type="compositionally biased region" description="Polar residues" evidence="1">
    <location>
        <begin position="186"/>
        <end position="196"/>
    </location>
</feature>